<keyword evidence="5" id="KW-1185">Reference proteome</keyword>
<dbReference type="CDD" id="cd10170">
    <property type="entry name" value="ASKHA_NBD_HSP70"/>
    <property type="match status" value="1"/>
</dbReference>
<evidence type="ECO:0000256" key="1">
    <source>
        <dbReference type="ARBA" id="ARBA00007381"/>
    </source>
</evidence>
<dbReference type="SUPFAM" id="SSF53067">
    <property type="entry name" value="Actin-like ATPase domain"/>
    <property type="match status" value="2"/>
</dbReference>
<comment type="similarity">
    <text evidence="1">Belongs to the heat shock protein 70 family.</text>
</comment>
<dbReference type="PROSITE" id="PS00297">
    <property type="entry name" value="HSP70_1"/>
    <property type="match status" value="1"/>
</dbReference>
<dbReference type="Gene3D" id="3.90.640.10">
    <property type="entry name" value="Actin, Chain A, domain 4"/>
    <property type="match status" value="1"/>
</dbReference>
<dbReference type="Gene3D" id="3.30.420.40">
    <property type="match status" value="2"/>
</dbReference>
<evidence type="ECO:0000313" key="5">
    <source>
        <dbReference type="Proteomes" id="UP001597337"/>
    </source>
</evidence>
<protein>
    <submittedName>
        <fullName evidence="4">Hsp70 family protein</fullName>
    </submittedName>
</protein>
<reference evidence="5" key="1">
    <citation type="journal article" date="2019" name="Int. J. Syst. Evol. Microbiol.">
        <title>The Global Catalogue of Microorganisms (GCM) 10K type strain sequencing project: providing services to taxonomists for standard genome sequencing and annotation.</title>
        <authorList>
            <consortium name="The Broad Institute Genomics Platform"/>
            <consortium name="The Broad Institute Genome Sequencing Center for Infectious Disease"/>
            <person name="Wu L."/>
            <person name="Ma J."/>
        </authorList>
    </citation>
    <scope>NUCLEOTIDE SEQUENCE [LARGE SCALE GENOMIC DNA]</scope>
    <source>
        <strain evidence="5">KACC 12597</strain>
    </source>
</reference>
<keyword evidence="2" id="KW-0547">Nucleotide-binding</keyword>
<dbReference type="RefSeq" id="WP_386028121.1">
    <property type="nucleotide sequence ID" value="NZ_JBHUHX010000047.1"/>
</dbReference>
<proteinExistence type="inferred from homology"/>
<dbReference type="PANTHER" id="PTHR42749:SF1">
    <property type="entry name" value="CELL SHAPE-DETERMINING PROTEIN MREB"/>
    <property type="match status" value="1"/>
</dbReference>
<organism evidence="4 5">
    <name type="scientific">Thiorhodococcus fuscus</name>
    <dbReference type="NCBI Taxonomy" id="527200"/>
    <lineage>
        <taxon>Bacteria</taxon>
        <taxon>Pseudomonadati</taxon>
        <taxon>Pseudomonadota</taxon>
        <taxon>Gammaproteobacteria</taxon>
        <taxon>Chromatiales</taxon>
        <taxon>Chromatiaceae</taxon>
        <taxon>Thiorhodococcus</taxon>
    </lineage>
</organism>
<dbReference type="InterPro" id="IPR013126">
    <property type="entry name" value="Hsp_70_fam"/>
</dbReference>
<dbReference type="PANTHER" id="PTHR42749">
    <property type="entry name" value="CELL SHAPE-DETERMINING PROTEIN MREB"/>
    <property type="match status" value="1"/>
</dbReference>
<dbReference type="PROSITE" id="PS00329">
    <property type="entry name" value="HSP70_2"/>
    <property type="match status" value="1"/>
</dbReference>
<accession>A0ABW4YCI2</accession>
<keyword evidence="3" id="KW-0067">ATP-binding</keyword>
<comment type="caution">
    <text evidence="4">The sequence shown here is derived from an EMBL/GenBank/DDBJ whole genome shotgun (WGS) entry which is preliminary data.</text>
</comment>
<dbReference type="PRINTS" id="PR00301">
    <property type="entry name" value="HEATSHOCK70"/>
</dbReference>
<dbReference type="InterPro" id="IPR018181">
    <property type="entry name" value="Heat_shock_70_CS"/>
</dbReference>
<dbReference type="Pfam" id="PF00012">
    <property type="entry name" value="HSP70"/>
    <property type="match status" value="1"/>
</dbReference>
<evidence type="ECO:0000256" key="2">
    <source>
        <dbReference type="ARBA" id="ARBA00022741"/>
    </source>
</evidence>
<evidence type="ECO:0000256" key="3">
    <source>
        <dbReference type="ARBA" id="ARBA00022840"/>
    </source>
</evidence>
<sequence length="616" mass="67077">MSQPRFAIGIDLGTTHCALSFVDSHTSEGENIVQAMLSIPQLVSAGAVESRPLLPSFLYLPHQDEFKQSDLGLPWQDDPTRICGELARSQGSTTPIRLVSSAKSWLCHPDVDRKAPILPAGAPDEIARVSPFEASVQYLAHLRNAWNGLHPHAPLDQQEVTVTVPASFDPAARELTAEAAKAIGIEHLVLLEEPQAALYSWVNDSQGDWRNQVRVGDVILVVDVGGGTTDLSLIAVTENEGALELTRIAVGEHILLGGDNMDLALAYLLKNKLAQAGVELDRWQLQALTHGCRQAKEALLADPDLECMPVVVPSRGSRLIGGSIRTELTRDEVHKSLIEGFFPEVDSASRPANRSRGALTKVGLPYAQDPAVTRHLAAFLGRQAGAAHDLPGFLDQPEHADFIRPTAVLFNGGVFKSPVLRQRVLDILNQWLDAEEAPAARLLESRDLDLAVARGAAFYAHVRRHGGIRIRGGTSHTYYVGVESTMPAIPGMDPELQALCLVPFGLEEGSDPVAPPQEFGLVVGEPVRFRFFGSTVRRDDQVGDLLEEWAEDELEELEEIQTTLPAQNRKRGEVVAVRLQAAVTEVGTLELTAIPVDATDERWNVALHTRKTNGNR</sequence>
<dbReference type="Proteomes" id="UP001597337">
    <property type="component" value="Unassembled WGS sequence"/>
</dbReference>
<gene>
    <name evidence="4" type="ORF">ACFSJC_15935</name>
</gene>
<evidence type="ECO:0000313" key="4">
    <source>
        <dbReference type="EMBL" id="MFD2113341.1"/>
    </source>
</evidence>
<dbReference type="InterPro" id="IPR043129">
    <property type="entry name" value="ATPase_NBD"/>
</dbReference>
<dbReference type="EMBL" id="JBHUHX010000047">
    <property type="protein sequence ID" value="MFD2113341.1"/>
    <property type="molecule type" value="Genomic_DNA"/>
</dbReference>
<name>A0ABW4YCI2_9GAMM</name>